<reference evidence="2 3" key="1">
    <citation type="submission" date="2024-10" db="EMBL/GenBank/DDBJ databases">
        <title>The Natural Products Discovery Center: Release of the First 8490 Sequenced Strains for Exploring Actinobacteria Biosynthetic Diversity.</title>
        <authorList>
            <person name="Kalkreuter E."/>
            <person name="Kautsar S.A."/>
            <person name="Yang D."/>
            <person name="Bader C.D."/>
            <person name="Teijaro C.N."/>
            <person name="Fluegel L."/>
            <person name="Davis C.M."/>
            <person name="Simpson J.R."/>
            <person name="Lauterbach L."/>
            <person name="Steele A.D."/>
            <person name="Gui C."/>
            <person name="Meng S."/>
            <person name="Li G."/>
            <person name="Viehrig K."/>
            <person name="Ye F."/>
            <person name="Su P."/>
            <person name="Kiefer A.F."/>
            <person name="Nichols A."/>
            <person name="Cepeda A.J."/>
            <person name="Yan W."/>
            <person name="Fan B."/>
            <person name="Jiang Y."/>
            <person name="Adhikari A."/>
            <person name="Zheng C.-J."/>
            <person name="Schuster L."/>
            <person name="Cowan T.M."/>
            <person name="Smanski M.J."/>
            <person name="Chevrette M.G."/>
            <person name="De Carvalho L.P.S."/>
            <person name="Shen B."/>
        </authorList>
    </citation>
    <scope>NUCLEOTIDE SEQUENCE [LARGE SCALE GENOMIC DNA]</scope>
    <source>
        <strain evidence="2 3">NPDC012540</strain>
    </source>
</reference>
<comment type="caution">
    <text evidence="2">The sequence shown here is derived from an EMBL/GenBank/DDBJ whole genome shotgun (WGS) entry which is preliminary data.</text>
</comment>
<feature type="domain" description="Condensation" evidence="1">
    <location>
        <begin position="29"/>
        <end position="333"/>
    </location>
</feature>
<dbReference type="InterPro" id="IPR001242">
    <property type="entry name" value="Condensation_dom"/>
</dbReference>
<dbReference type="Gene3D" id="3.30.559.30">
    <property type="entry name" value="Nonribosomal peptide synthetase, condensation domain"/>
    <property type="match status" value="1"/>
</dbReference>
<proteinExistence type="predicted"/>
<dbReference type="SUPFAM" id="SSF52777">
    <property type="entry name" value="CoA-dependent acyltransferases"/>
    <property type="match status" value="2"/>
</dbReference>
<dbReference type="EMBL" id="JBIBEG010000004">
    <property type="protein sequence ID" value="MFF5897522.1"/>
    <property type="molecule type" value="Genomic_DNA"/>
</dbReference>
<protein>
    <submittedName>
        <fullName evidence="2">Condensation domain-containing protein</fullName>
    </submittedName>
</protein>
<dbReference type="InterPro" id="IPR023213">
    <property type="entry name" value="CAT-like_dom_sf"/>
</dbReference>
<sequence length="437" mass="47567">MQTSGPLTFGQLSVMRAVQDLPVAQWHESNLRTLWTLPERVPPARAVAALHTLRARHVSLRTVYDLGDPAVPRQSVRDDAEPSIEVVAADGSDEAELRTRLAASAARPFCLWSECAWRAVVLTRDGLAERIALVNHHIVADGSAKQILWQDLLAALHRPGPAAEQPPDLLTAMAREQRSEGFRARLRSAERHWEKTLAASVAGGLPPRPSGDAPPDEVFVARLLSRRSRAAAERVAGQGGVSVFAVLLAAYATAVAEVQGVRSIPMRMVSSNRHGNPWTGHVTSMNQWVPLHVDVPAGDTVAELARRLGLKSLQAFRNGVFDLDAVTRLCARHPAAVASHDEVWSFNLIVQGVSGDPGSFEPFEVTEEEDGRVAYEPAFLTLGPRFYLRVMDDGEGAWALRLRARGVPHETAGAVLRTVHETLLAEGRVPESPGRSR</sequence>
<evidence type="ECO:0000259" key="1">
    <source>
        <dbReference type="Pfam" id="PF00668"/>
    </source>
</evidence>
<dbReference type="Proteomes" id="UP001602322">
    <property type="component" value="Unassembled WGS sequence"/>
</dbReference>
<dbReference type="PANTHER" id="PTHR45527">
    <property type="entry name" value="NONRIBOSOMAL PEPTIDE SYNTHETASE"/>
    <property type="match status" value="1"/>
</dbReference>
<dbReference type="PANTHER" id="PTHR45527:SF1">
    <property type="entry name" value="FATTY ACID SYNTHASE"/>
    <property type="match status" value="1"/>
</dbReference>
<dbReference type="Pfam" id="PF00668">
    <property type="entry name" value="Condensation"/>
    <property type="match status" value="1"/>
</dbReference>
<keyword evidence="3" id="KW-1185">Reference proteome</keyword>
<dbReference type="Gene3D" id="3.30.559.10">
    <property type="entry name" value="Chloramphenicol acetyltransferase-like domain"/>
    <property type="match status" value="1"/>
</dbReference>
<gene>
    <name evidence="2" type="ORF">ACFY8O_16515</name>
</gene>
<accession>A0ABW6X601</accession>
<evidence type="ECO:0000313" key="2">
    <source>
        <dbReference type="EMBL" id="MFF5897522.1"/>
    </source>
</evidence>
<organism evidence="2 3">
    <name type="scientific">Streptomyces argenteolus</name>
    <dbReference type="NCBI Taxonomy" id="67274"/>
    <lineage>
        <taxon>Bacteria</taxon>
        <taxon>Bacillati</taxon>
        <taxon>Actinomycetota</taxon>
        <taxon>Actinomycetes</taxon>
        <taxon>Kitasatosporales</taxon>
        <taxon>Streptomycetaceae</taxon>
        <taxon>Streptomyces</taxon>
    </lineage>
</organism>
<evidence type="ECO:0000313" key="3">
    <source>
        <dbReference type="Proteomes" id="UP001602322"/>
    </source>
</evidence>
<name>A0ABW6X601_9ACTN</name>
<dbReference type="RefSeq" id="WP_387902764.1">
    <property type="nucleotide sequence ID" value="NZ_JBIBEG010000004.1"/>
</dbReference>